<dbReference type="Pfam" id="PF04519">
    <property type="entry name" value="Bactofilin"/>
    <property type="match status" value="1"/>
</dbReference>
<proteinExistence type="inferred from homology"/>
<evidence type="ECO:0000313" key="3">
    <source>
        <dbReference type="EMBL" id="VFJ58355.1"/>
    </source>
</evidence>
<accession>A0A450THJ3</accession>
<gene>
    <name evidence="3" type="ORF">BECKFW1821A_GA0114235_10817</name>
    <name evidence="4" type="ORF">BECKFW1821B_GA0114236_111912</name>
</gene>
<evidence type="ECO:0000256" key="1">
    <source>
        <dbReference type="ARBA" id="ARBA00044755"/>
    </source>
</evidence>
<comment type="similarity">
    <text evidence="1">Belongs to the bactofilin family.</text>
</comment>
<organism evidence="4">
    <name type="scientific">Candidatus Kentrum sp. FW</name>
    <dbReference type="NCBI Taxonomy" id="2126338"/>
    <lineage>
        <taxon>Bacteria</taxon>
        <taxon>Pseudomonadati</taxon>
        <taxon>Pseudomonadota</taxon>
        <taxon>Gammaproteobacteria</taxon>
        <taxon>Candidatus Kentrum</taxon>
    </lineage>
</organism>
<dbReference type="PANTHER" id="PTHR35024">
    <property type="entry name" value="HYPOTHETICAL CYTOSOLIC PROTEIN"/>
    <property type="match status" value="1"/>
</dbReference>
<sequence>MAGNRKKFKNTKIATLIGHDTELYGDIRFFGGLHVNGFIFGNVISDEDPSSVLILSEQGIIEGEVRAPYVMISGTVIGNVHAHGYIELLPSARITGSVYYTFIEMAMGAEVNGSLVHQREEQDEERQPLMSRNDFGSDDANSLS</sequence>
<protein>
    <submittedName>
        <fullName evidence="4">Protein CcmA, bactofilin family</fullName>
    </submittedName>
</protein>
<name>A0A450THJ3_9GAMM</name>
<evidence type="ECO:0000256" key="2">
    <source>
        <dbReference type="SAM" id="MobiDB-lite"/>
    </source>
</evidence>
<dbReference type="EMBL" id="CAADFD010000119">
    <property type="protein sequence ID" value="VFJ66665.1"/>
    <property type="molecule type" value="Genomic_DNA"/>
</dbReference>
<evidence type="ECO:0000313" key="4">
    <source>
        <dbReference type="EMBL" id="VFJ66665.1"/>
    </source>
</evidence>
<reference evidence="4" key="1">
    <citation type="submission" date="2019-02" db="EMBL/GenBank/DDBJ databases">
        <authorList>
            <person name="Gruber-Vodicka R. H."/>
            <person name="Seah K. B. B."/>
        </authorList>
    </citation>
    <scope>NUCLEOTIDE SEQUENCE</scope>
    <source>
        <strain evidence="4">BECK_BZ106</strain>
        <strain evidence="3">BECK_BZ15</strain>
    </source>
</reference>
<dbReference type="InterPro" id="IPR007607">
    <property type="entry name" value="BacA/B"/>
</dbReference>
<feature type="region of interest" description="Disordered" evidence="2">
    <location>
        <begin position="117"/>
        <end position="144"/>
    </location>
</feature>
<dbReference type="AlphaFoldDB" id="A0A450THJ3"/>
<dbReference type="EMBL" id="CAADEW010000081">
    <property type="protein sequence ID" value="VFJ58355.1"/>
    <property type="molecule type" value="Genomic_DNA"/>
</dbReference>
<dbReference type="PANTHER" id="PTHR35024:SF4">
    <property type="entry name" value="POLYMER-FORMING CYTOSKELETAL PROTEIN"/>
    <property type="match status" value="1"/>
</dbReference>